<dbReference type="EMBL" id="DSZT01000101">
    <property type="protein sequence ID" value="HGU41930.1"/>
    <property type="molecule type" value="Genomic_DNA"/>
</dbReference>
<reference evidence="1 4" key="1">
    <citation type="submission" date="2014-08" db="EMBL/GenBank/DDBJ databases">
        <title>Fervidobacterium pennivorans DYC genome.</title>
        <authorList>
            <person name="Wushke S."/>
        </authorList>
    </citation>
    <scope>NUCLEOTIDE SEQUENCE [LARGE SCALE GENOMIC DNA]</scope>
    <source>
        <strain evidence="1 4">DYC</strain>
    </source>
</reference>
<dbReference type="Proteomes" id="UP000077096">
    <property type="component" value="Chromosome"/>
</dbReference>
<evidence type="ECO:0000313" key="4">
    <source>
        <dbReference type="Proteomes" id="UP000077096"/>
    </source>
</evidence>
<dbReference type="EMBL" id="CP011393">
    <property type="protein sequence ID" value="ANE40925.1"/>
    <property type="molecule type" value="Genomic_DNA"/>
</dbReference>
<dbReference type="PANTHER" id="PTHR39450:SF1">
    <property type="entry name" value="DUF1667 DOMAIN-CONTAINING PROTEIN"/>
    <property type="match status" value="1"/>
</dbReference>
<evidence type="ECO:0000313" key="2">
    <source>
        <dbReference type="EMBL" id="HGQ77996.1"/>
    </source>
</evidence>
<reference evidence="2" key="2">
    <citation type="journal article" date="2020" name="mSystems">
        <title>Genome- and Community-Level Interaction Insights into Carbon Utilization and Element Cycling Functions of Hydrothermarchaeota in Hydrothermal Sediment.</title>
        <authorList>
            <person name="Zhou Z."/>
            <person name="Liu Y."/>
            <person name="Xu W."/>
            <person name="Pan J."/>
            <person name="Luo Z.H."/>
            <person name="Li M."/>
        </authorList>
    </citation>
    <scope>NUCLEOTIDE SEQUENCE [LARGE SCALE GENOMIC DNA]</scope>
    <source>
        <strain evidence="3">SpSt-604</strain>
        <strain evidence="2">SpSt-640</strain>
    </source>
</reference>
<dbReference type="InterPro" id="IPR036593">
    <property type="entry name" value="CPE0013-like_sf"/>
</dbReference>
<dbReference type="KEGG" id="fng:JM64_02100"/>
<sequence length="127" mass="14132">MKVEEMVCIMCPLGCRLVVKQEDNGEINVSGNRCPRGIEYGKQEMVEPLRILTSSVLVLNGDMPLVSVKTNKPIPRRVIMQVMDILKNTRVEAPVRVGDIIIKDVLNTGADIVATRNVERREKSSAT</sequence>
<dbReference type="AlphaFoldDB" id="A0A172T1P1"/>
<dbReference type="PANTHER" id="PTHR39450">
    <property type="entry name" value="MOLYBDOPTERIN OXIDOREDUCTASE, 4FE-4S CLUSTER-BINDING SUBUNIT"/>
    <property type="match status" value="1"/>
</dbReference>
<dbReference type="InterPro" id="IPR012460">
    <property type="entry name" value="DUF1667"/>
</dbReference>
<evidence type="ECO:0000313" key="1">
    <source>
        <dbReference type="EMBL" id="ANE40925.1"/>
    </source>
</evidence>
<evidence type="ECO:0000313" key="3">
    <source>
        <dbReference type="EMBL" id="HGU41930.1"/>
    </source>
</evidence>
<name>A0A172T1P1_FERPE</name>
<gene>
    <name evidence="3" type="ORF">ENT72_03275</name>
    <name evidence="2" type="ORF">ENU12_08910</name>
    <name evidence="1" type="ORF">JM64_02100</name>
</gene>
<dbReference type="Gene3D" id="3.10.530.10">
    <property type="entry name" value="CPE0013-like"/>
    <property type="match status" value="1"/>
</dbReference>
<dbReference type="SUPFAM" id="SSF160148">
    <property type="entry name" value="CPE0013-like"/>
    <property type="match status" value="1"/>
</dbReference>
<accession>A0A172T1P1</accession>
<protein>
    <submittedName>
        <fullName evidence="2">DUF1667 domain-containing protein</fullName>
    </submittedName>
    <submittedName>
        <fullName evidence="1">Molybdopterin oxidoreductase</fullName>
    </submittedName>
</protein>
<dbReference type="PATRIC" id="fig|93466.3.peg.471"/>
<dbReference type="OrthoDB" id="9811531at2"/>
<dbReference type="Pfam" id="PF07892">
    <property type="entry name" value="DUF1667"/>
    <property type="match status" value="1"/>
</dbReference>
<proteinExistence type="predicted"/>
<organism evidence="1 4">
    <name type="scientific">Fervidobacterium pennivorans</name>
    <dbReference type="NCBI Taxonomy" id="93466"/>
    <lineage>
        <taxon>Bacteria</taxon>
        <taxon>Thermotogati</taxon>
        <taxon>Thermotogota</taxon>
        <taxon>Thermotogae</taxon>
        <taxon>Thermotogales</taxon>
        <taxon>Fervidobacteriaceae</taxon>
        <taxon>Fervidobacterium</taxon>
    </lineage>
</organism>
<dbReference type="EMBL" id="DTBH01000182">
    <property type="protein sequence ID" value="HGQ77996.1"/>
    <property type="molecule type" value="Genomic_DNA"/>
</dbReference>